<dbReference type="Gene3D" id="3.20.20.150">
    <property type="entry name" value="Divalent-metal-dependent TIM barrel enzymes"/>
    <property type="match status" value="1"/>
</dbReference>
<keyword evidence="5 6" id="KW-0411">Iron-sulfur</keyword>
<sequence>MDPKLINDCVHCGFCLPTCPTYVLWGEEMDSPRGRIHLMKQHVEGTPVTPEMAGHFDACLGCMACVTACPSGVRYDRLIELTRVEVERRHERDPRERAVRGIVFSLFPYPRRLRLTRPVTPLARRMAGYVGRADASLGAMAALAPRVERRERLPRVVRARGERRAVVGMLLGCVQREFFPQVNAATARVLSMEGCDVVIPPRQGCCGALSVHAGREEQARRLARRTVRTFERAGVSTVVVNSAGCGSSMKEYGELLGEEPGFQVRDLSEFLAELGPVAERHPLPLTVAYHDACHLAHAQGVRSQPRELLAGIPGLEVREIPDAAICCGSAGTYNIFRPEAARDLGDRKAKAVGSTGAELLVSANPGCTMQIAAAMRRAGDDIRVAHTAEVLDASLRGVRL</sequence>
<evidence type="ECO:0000256" key="3">
    <source>
        <dbReference type="ARBA" id="ARBA00022737"/>
    </source>
</evidence>
<dbReference type="InterPro" id="IPR017900">
    <property type="entry name" value="4Fe4S_Fe_S_CS"/>
</dbReference>
<evidence type="ECO:0000256" key="1">
    <source>
        <dbReference type="ARBA" id="ARBA00022485"/>
    </source>
</evidence>
<comment type="catalytic activity">
    <reaction evidence="6">
        <text>(R)-lactate + A = pyruvate + AH2</text>
        <dbReference type="Rhea" id="RHEA:15089"/>
        <dbReference type="ChEBI" id="CHEBI:13193"/>
        <dbReference type="ChEBI" id="CHEBI:15361"/>
        <dbReference type="ChEBI" id="CHEBI:16004"/>
        <dbReference type="ChEBI" id="CHEBI:17499"/>
    </reaction>
</comment>
<comment type="cofactor">
    <cofactor evidence="6">
        <name>[4Fe-4S] cluster</name>
        <dbReference type="ChEBI" id="CHEBI:49883"/>
    </cofactor>
    <text evidence="6">Binds 2 [4Fe-4S] clusters.</text>
</comment>
<accession>A0ABX8TWF2</accession>
<comment type="catalytic activity">
    <reaction evidence="6">
        <text>glycolate + A = glyoxylate + AH2</text>
        <dbReference type="Rhea" id="RHEA:21264"/>
        <dbReference type="ChEBI" id="CHEBI:13193"/>
        <dbReference type="ChEBI" id="CHEBI:17499"/>
        <dbReference type="ChEBI" id="CHEBI:29805"/>
        <dbReference type="ChEBI" id="CHEBI:36655"/>
        <dbReference type="EC" id="1.1.99.14"/>
    </reaction>
</comment>
<feature type="domain" description="4Fe-4S ferredoxin-type" evidence="7">
    <location>
        <begin position="50"/>
        <end position="73"/>
    </location>
</feature>
<dbReference type="PANTHER" id="PTHR32479">
    <property type="entry name" value="GLYCOLATE OXIDASE IRON-SULFUR SUBUNIT"/>
    <property type="match status" value="1"/>
</dbReference>
<evidence type="ECO:0000256" key="4">
    <source>
        <dbReference type="ARBA" id="ARBA00023004"/>
    </source>
</evidence>
<evidence type="ECO:0000313" key="8">
    <source>
        <dbReference type="EMBL" id="QYC39723.1"/>
    </source>
</evidence>
<keyword evidence="2 6" id="KW-0479">Metal-binding</keyword>
<keyword evidence="1 6" id="KW-0004">4Fe-4S</keyword>
<dbReference type="SUPFAM" id="SSF54862">
    <property type="entry name" value="4Fe-4S ferredoxins"/>
    <property type="match status" value="1"/>
</dbReference>
<dbReference type="Gene3D" id="1.10.1060.10">
    <property type="entry name" value="Alpha-helical ferredoxin"/>
    <property type="match status" value="1"/>
</dbReference>
<dbReference type="InterPro" id="IPR017896">
    <property type="entry name" value="4Fe4S_Fe-S-bd"/>
</dbReference>
<keyword evidence="3" id="KW-0677">Repeat</keyword>
<dbReference type="Pfam" id="PF02754">
    <property type="entry name" value="CCG"/>
    <property type="match status" value="2"/>
</dbReference>
<organism evidence="8 9">
    <name type="scientific">Nonomuraea coxensis DSM 45129</name>
    <dbReference type="NCBI Taxonomy" id="1122611"/>
    <lineage>
        <taxon>Bacteria</taxon>
        <taxon>Bacillati</taxon>
        <taxon>Actinomycetota</taxon>
        <taxon>Actinomycetes</taxon>
        <taxon>Streptosporangiales</taxon>
        <taxon>Streptosporangiaceae</taxon>
        <taxon>Nonomuraea</taxon>
    </lineage>
</organism>
<dbReference type="PANTHER" id="PTHR32479:SF17">
    <property type="entry name" value="GLYCOLATE OXIDASE IRON-SULFUR SUBUNIT"/>
    <property type="match status" value="1"/>
</dbReference>
<dbReference type="Pfam" id="PF13183">
    <property type="entry name" value="Fer4_8"/>
    <property type="match status" value="1"/>
</dbReference>
<evidence type="ECO:0000259" key="7">
    <source>
        <dbReference type="PROSITE" id="PS51379"/>
    </source>
</evidence>
<evidence type="ECO:0000313" key="9">
    <source>
        <dbReference type="Proteomes" id="UP000824681"/>
    </source>
</evidence>
<proteinExistence type="predicted"/>
<keyword evidence="4 6" id="KW-0408">Iron</keyword>
<reference evidence="8 9" key="1">
    <citation type="journal article" date="2021" name="ACS Chem. Biol.">
        <title>Genomic-Led Discovery of a Novel Glycopeptide Antibiotic by Nonomuraea coxensis DSM 45129.</title>
        <authorList>
            <person name="Yushchuk O."/>
            <person name="Vior N.M."/>
            <person name="Andreo-Vidal A."/>
            <person name="Berini F."/>
            <person name="Ruckert C."/>
            <person name="Busche T."/>
            <person name="Binda E."/>
            <person name="Kalinowski J."/>
            <person name="Truman A.W."/>
            <person name="Marinelli F."/>
        </authorList>
    </citation>
    <scope>NUCLEOTIDE SEQUENCE [LARGE SCALE GENOMIC DNA]</scope>
    <source>
        <strain evidence="8 9">DSM 45129</strain>
    </source>
</reference>
<comment type="function">
    <text evidence="6">Component of a complex that catalyzes the oxidation of glycolate to glyoxylate.</text>
</comment>
<dbReference type="PIRSF" id="PIRSF000139">
    <property type="entry name" value="Glc_ox_4Fe-4S"/>
    <property type="match status" value="1"/>
</dbReference>
<dbReference type="Proteomes" id="UP000824681">
    <property type="component" value="Chromosome"/>
</dbReference>
<gene>
    <name evidence="8" type="primary">lutA1</name>
    <name evidence="8" type="ORF">Nocox_10520</name>
</gene>
<dbReference type="InterPro" id="IPR004017">
    <property type="entry name" value="Cys_rich_dom"/>
</dbReference>
<name>A0ABX8TWF2_9ACTN</name>
<evidence type="ECO:0000256" key="6">
    <source>
        <dbReference type="PIRNR" id="PIRNR000139"/>
    </source>
</evidence>
<keyword evidence="6" id="KW-0249">Electron transport</keyword>
<dbReference type="PROSITE" id="PS51379">
    <property type="entry name" value="4FE4S_FER_2"/>
    <property type="match status" value="2"/>
</dbReference>
<dbReference type="InterPro" id="IPR009051">
    <property type="entry name" value="Helical_ferredxn"/>
</dbReference>
<dbReference type="RefSeq" id="WP_020541790.1">
    <property type="nucleotide sequence ID" value="NZ_CP068985.1"/>
</dbReference>
<evidence type="ECO:0000256" key="5">
    <source>
        <dbReference type="ARBA" id="ARBA00023014"/>
    </source>
</evidence>
<dbReference type="PROSITE" id="PS00198">
    <property type="entry name" value="4FE4S_FER_1"/>
    <property type="match status" value="1"/>
</dbReference>
<keyword evidence="6" id="KW-0813">Transport</keyword>
<feature type="domain" description="4Fe-4S ferredoxin-type" evidence="7">
    <location>
        <begin position="1"/>
        <end position="29"/>
    </location>
</feature>
<keyword evidence="9" id="KW-1185">Reference proteome</keyword>
<dbReference type="InterPro" id="IPR012257">
    <property type="entry name" value="Glc_ox_4Fe-4S"/>
</dbReference>
<dbReference type="EC" id="1.1.99.14" evidence="6"/>
<evidence type="ECO:0000256" key="2">
    <source>
        <dbReference type="ARBA" id="ARBA00022723"/>
    </source>
</evidence>
<dbReference type="EMBL" id="CP068985">
    <property type="protein sequence ID" value="QYC39723.1"/>
    <property type="molecule type" value="Genomic_DNA"/>
</dbReference>
<protein>
    <recommendedName>
        <fullName evidence="6">Glycolate oxidase iron-sulfur subunit</fullName>
        <ecNumber evidence="6">1.1.99.14</ecNumber>
    </recommendedName>
</protein>